<protein>
    <submittedName>
        <fullName evidence="1">Uncharacterized protein</fullName>
    </submittedName>
</protein>
<evidence type="ECO:0000313" key="2">
    <source>
        <dbReference type="Proteomes" id="UP000617951"/>
    </source>
</evidence>
<dbReference type="EMBL" id="JACRSS010000003">
    <property type="protein sequence ID" value="MBC8538669.1"/>
    <property type="molecule type" value="Genomic_DNA"/>
</dbReference>
<accession>A0A926HW54</accession>
<dbReference type="Proteomes" id="UP000617951">
    <property type="component" value="Unassembled WGS sequence"/>
</dbReference>
<dbReference type="RefSeq" id="WP_249280387.1">
    <property type="nucleotide sequence ID" value="NZ_JACRSS010000003.1"/>
</dbReference>
<keyword evidence="2" id="KW-1185">Reference proteome</keyword>
<name>A0A926HW54_9FIRM</name>
<sequence length="152" mass="17255">MKVTFFGHKNTPQEIQPKLEGILADLIENDGADTFYVGNQGCFDFMVRRTLQRLKKTYPHITYTVVLAYMPGVRTGHAPDGCPETIYPEGMENTPLKFAIIKRNQWMIDQCDTVVTHVKYPFGGAARFKEFAEKKGKRVINITCCAENTETT</sequence>
<gene>
    <name evidence="1" type="ORF">H8693_06945</name>
</gene>
<evidence type="ECO:0000313" key="1">
    <source>
        <dbReference type="EMBL" id="MBC8538669.1"/>
    </source>
</evidence>
<comment type="caution">
    <text evidence="1">The sequence shown here is derived from an EMBL/GenBank/DDBJ whole genome shotgun (WGS) entry which is preliminary data.</text>
</comment>
<dbReference type="SUPFAM" id="SSF102405">
    <property type="entry name" value="MCP/YpsA-like"/>
    <property type="match status" value="1"/>
</dbReference>
<dbReference type="Gene3D" id="3.40.50.450">
    <property type="match status" value="1"/>
</dbReference>
<reference evidence="1" key="1">
    <citation type="submission" date="2020-08" db="EMBL/GenBank/DDBJ databases">
        <title>Genome public.</title>
        <authorList>
            <person name="Liu C."/>
            <person name="Sun Q."/>
        </authorList>
    </citation>
    <scope>NUCLEOTIDE SEQUENCE</scope>
    <source>
        <strain evidence="1">NSJ-63</strain>
    </source>
</reference>
<proteinExistence type="predicted"/>
<organism evidence="1 2">
    <name type="scientific">Guopingia tenuis</name>
    <dbReference type="NCBI Taxonomy" id="2763656"/>
    <lineage>
        <taxon>Bacteria</taxon>
        <taxon>Bacillati</taxon>
        <taxon>Bacillota</taxon>
        <taxon>Clostridia</taxon>
        <taxon>Christensenellales</taxon>
        <taxon>Christensenellaceae</taxon>
        <taxon>Guopingia</taxon>
    </lineage>
</organism>
<dbReference type="AlphaFoldDB" id="A0A926HW54"/>